<feature type="transmembrane region" description="Helical" evidence="1">
    <location>
        <begin position="118"/>
        <end position="134"/>
    </location>
</feature>
<dbReference type="Proteomes" id="UP001313282">
    <property type="component" value="Unassembled WGS sequence"/>
</dbReference>
<comment type="caution">
    <text evidence="2">The sequence shown here is derived from an EMBL/GenBank/DDBJ whole genome shotgun (WGS) entry which is preliminary data.</text>
</comment>
<evidence type="ECO:0000313" key="2">
    <source>
        <dbReference type="EMBL" id="KAK6345639.1"/>
    </source>
</evidence>
<keyword evidence="1" id="KW-1133">Transmembrane helix</keyword>
<dbReference type="EMBL" id="JAVHNR010000004">
    <property type="protein sequence ID" value="KAK6345639.1"/>
    <property type="molecule type" value="Genomic_DNA"/>
</dbReference>
<accession>A0AAN8RJ64</accession>
<evidence type="ECO:0000256" key="1">
    <source>
        <dbReference type="SAM" id="Phobius"/>
    </source>
</evidence>
<proteinExistence type="predicted"/>
<gene>
    <name evidence="2" type="ORF">TWF718_007548</name>
</gene>
<evidence type="ECO:0008006" key="4">
    <source>
        <dbReference type="Google" id="ProtNLM"/>
    </source>
</evidence>
<protein>
    <recommendedName>
        <fullName evidence="4">Transmembrane protein</fullName>
    </recommendedName>
</protein>
<reference evidence="2 3" key="1">
    <citation type="submission" date="2019-10" db="EMBL/GenBank/DDBJ databases">
        <authorList>
            <person name="Palmer J.M."/>
        </authorList>
    </citation>
    <scope>NUCLEOTIDE SEQUENCE [LARGE SCALE GENOMIC DNA]</scope>
    <source>
        <strain evidence="2 3">TWF718</strain>
    </source>
</reference>
<sequence length="139" mass="15934">MDDFRRVIGWNIAHKYSLLQSTSRQTESSFFLPPLPPVFTTSSSTIPQWKHPRIYHREQHPMDYKSSVPEDLVPTPTPPTIIDPFRLVTVEFLFGFLPLLLISIFVLSIISFTNRRGLAFAVPVVVALLLWRVVKGLMV</sequence>
<name>A0AAN8RJ64_9PEZI</name>
<organism evidence="2 3">
    <name type="scientific">Orbilia javanica</name>
    <dbReference type="NCBI Taxonomy" id="47235"/>
    <lineage>
        <taxon>Eukaryota</taxon>
        <taxon>Fungi</taxon>
        <taxon>Dikarya</taxon>
        <taxon>Ascomycota</taxon>
        <taxon>Pezizomycotina</taxon>
        <taxon>Orbiliomycetes</taxon>
        <taxon>Orbiliales</taxon>
        <taxon>Orbiliaceae</taxon>
        <taxon>Orbilia</taxon>
    </lineage>
</organism>
<keyword evidence="1" id="KW-0472">Membrane</keyword>
<feature type="transmembrane region" description="Helical" evidence="1">
    <location>
        <begin position="92"/>
        <end position="112"/>
    </location>
</feature>
<dbReference type="AlphaFoldDB" id="A0AAN8RJ64"/>
<keyword evidence="1" id="KW-0812">Transmembrane</keyword>
<evidence type="ECO:0000313" key="3">
    <source>
        <dbReference type="Proteomes" id="UP001313282"/>
    </source>
</evidence>
<keyword evidence="3" id="KW-1185">Reference proteome</keyword>